<dbReference type="AlphaFoldDB" id="A0A1A6A6V2"/>
<name>A0A1A6A6V2_9TREE</name>
<dbReference type="EMBL" id="KI894030">
    <property type="protein sequence ID" value="OBR85792.1"/>
    <property type="molecule type" value="Genomic_DNA"/>
</dbReference>
<dbReference type="STRING" id="1296121.A0A1A6A6V2"/>
<feature type="compositionally biased region" description="Polar residues" evidence="1">
    <location>
        <begin position="368"/>
        <end position="378"/>
    </location>
</feature>
<reference evidence="3" key="3">
    <citation type="submission" date="2024-02" db="EMBL/GenBank/DDBJ databases">
        <title>Comparative genomics of Cryptococcus and Kwoniella reveals pathogenesis evolution and contrasting modes of karyotype evolution via chromosome fusion or intercentromeric recombination.</title>
        <authorList>
            <person name="Coelho M.A."/>
            <person name="David-Palma M."/>
            <person name="Shea T."/>
            <person name="Bowers K."/>
            <person name="McGinley-Smith S."/>
            <person name="Mohammad A.W."/>
            <person name="Gnirke A."/>
            <person name="Yurkov A.M."/>
            <person name="Nowrousian M."/>
            <person name="Sun S."/>
            <person name="Cuomo C.A."/>
            <person name="Heitman J."/>
        </authorList>
    </citation>
    <scope>NUCLEOTIDE SEQUENCE</scope>
    <source>
        <strain evidence="3">CBS 10117</strain>
    </source>
</reference>
<feature type="region of interest" description="Disordered" evidence="1">
    <location>
        <begin position="505"/>
        <end position="586"/>
    </location>
</feature>
<accession>A0A1A6A6V2</accession>
<feature type="region of interest" description="Disordered" evidence="1">
    <location>
        <begin position="635"/>
        <end position="661"/>
    </location>
</feature>
<dbReference type="RefSeq" id="XP_018263634.1">
    <property type="nucleotide sequence ID" value="XM_018406826.1"/>
</dbReference>
<keyword evidence="4" id="KW-1185">Reference proteome</keyword>
<feature type="compositionally biased region" description="Polar residues" evidence="1">
    <location>
        <begin position="447"/>
        <end position="459"/>
    </location>
</feature>
<dbReference type="EMBL" id="CP144533">
    <property type="protein sequence ID" value="WWC60906.1"/>
    <property type="molecule type" value="Genomic_DNA"/>
</dbReference>
<organism evidence="2">
    <name type="scientific">Kwoniella dejecticola CBS 10117</name>
    <dbReference type="NCBI Taxonomy" id="1296121"/>
    <lineage>
        <taxon>Eukaryota</taxon>
        <taxon>Fungi</taxon>
        <taxon>Dikarya</taxon>
        <taxon>Basidiomycota</taxon>
        <taxon>Agaricomycotina</taxon>
        <taxon>Tremellomycetes</taxon>
        <taxon>Tremellales</taxon>
        <taxon>Cryptococcaceae</taxon>
        <taxon>Kwoniella</taxon>
    </lineage>
</organism>
<feature type="region of interest" description="Disordered" evidence="1">
    <location>
        <begin position="347"/>
        <end position="471"/>
    </location>
</feature>
<feature type="compositionally biased region" description="Basic and acidic residues" evidence="1">
    <location>
        <begin position="577"/>
        <end position="586"/>
    </location>
</feature>
<dbReference type="OrthoDB" id="2565227at2759"/>
<feature type="compositionally biased region" description="Polar residues" evidence="1">
    <location>
        <begin position="125"/>
        <end position="147"/>
    </location>
</feature>
<gene>
    <name evidence="2" type="ORF">I303_03505</name>
    <name evidence="3" type="ORF">I303_103482</name>
</gene>
<evidence type="ECO:0000313" key="3">
    <source>
        <dbReference type="EMBL" id="WWC60906.1"/>
    </source>
</evidence>
<reference evidence="3" key="2">
    <citation type="submission" date="2013-07" db="EMBL/GenBank/DDBJ databases">
        <authorList>
            <consortium name="The Broad Institute Genome Sequencing Platform"/>
            <person name="Cuomo C."/>
            <person name="Litvintseva A."/>
            <person name="Chen Y."/>
            <person name="Heitman J."/>
            <person name="Sun S."/>
            <person name="Springer D."/>
            <person name="Dromer F."/>
            <person name="Young S.K."/>
            <person name="Zeng Q."/>
            <person name="Gargeya S."/>
            <person name="Fitzgerald M."/>
            <person name="Abouelleil A."/>
            <person name="Alvarado L."/>
            <person name="Berlin A.M."/>
            <person name="Chapman S.B."/>
            <person name="Dewar J."/>
            <person name="Goldberg J."/>
            <person name="Griggs A."/>
            <person name="Gujja S."/>
            <person name="Hansen M."/>
            <person name="Howarth C."/>
            <person name="Imamovic A."/>
            <person name="Larimer J."/>
            <person name="McCowan C."/>
            <person name="Murphy C."/>
            <person name="Pearson M."/>
            <person name="Priest M."/>
            <person name="Roberts A."/>
            <person name="Saif S."/>
            <person name="Shea T."/>
            <person name="Sykes S."/>
            <person name="Wortman J."/>
            <person name="Nusbaum C."/>
            <person name="Birren B."/>
        </authorList>
    </citation>
    <scope>NUCLEOTIDE SEQUENCE</scope>
    <source>
        <strain evidence="3">CBS 10117</strain>
    </source>
</reference>
<feature type="compositionally biased region" description="Polar residues" evidence="1">
    <location>
        <begin position="505"/>
        <end position="514"/>
    </location>
</feature>
<feature type="compositionally biased region" description="Low complexity" evidence="1">
    <location>
        <begin position="13"/>
        <end position="32"/>
    </location>
</feature>
<dbReference type="GeneID" id="28967204"/>
<dbReference type="VEuPathDB" id="FungiDB:I303_03505"/>
<sequence>MSDSPRSFAEVMSIPPLSPSSSFTSSALDTPSPARLVFFPHPHSQQSDFDSSGEEDVFASPISASRSLPKNNTRYASRKSLSEYDESDFGGATSIPISSLGLGGIDRLPDEPIYPQASSYGEHGPNTTSAGKQTSSSQRFLLDQSATPDHIDTLMPSPIINSHEGSPMKEEKRKLPFGHSFLAPLPAASDAPQPLVPMRFMSYTKPPPSSWRSPQLYPQTPKRDREMGKAHRSPTSPLRRTDSETLLPDPPYNDNKHSEQELLKRPVHLNGHMRKKSNDSEMTIKLGDGFAPLHLPQDRLGQVQQPLQHNIHNQEHSSIFNYGHEVATAPNMPRHASHQVYNNTFQPTGGRYRSSSTSHVLTKPTRPTGPSSPYQPFASSPLIDGRPSSPIPFAMDEDYAESHTHSHQYSHQGLGLGLGMNPVDSSTIGRFPRPVSPTFPEDLLTPHTPNTYTHQTLSSAPKRPKSPTTARESLNAVLIRHPSSFDADDDDEREDSLDRLVQATQRFESGSSYLPRTPPKSPPSQLSILSSSPSQSSSTKPIRPKVKRGFPILKSLFPPSPPPSTPSLRDQTGPRPQLDREMHLGMVQRKDERFDVDVLSERLRAQQGRISFAELEGFGQTLADEEEQRQDLAELKNHEQLRCHDSNGSRPSSGRRWTLPF</sequence>
<reference evidence="2" key="1">
    <citation type="submission" date="2013-07" db="EMBL/GenBank/DDBJ databases">
        <title>The Genome Sequence of Cryptococcus dejecticola CBS10117.</title>
        <authorList>
            <consortium name="The Broad Institute Genome Sequencing Platform"/>
            <person name="Cuomo C."/>
            <person name="Litvintseva A."/>
            <person name="Chen Y."/>
            <person name="Heitman J."/>
            <person name="Sun S."/>
            <person name="Springer D."/>
            <person name="Dromer F."/>
            <person name="Young S.K."/>
            <person name="Zeng Q."/>
            <person name="Gargeya S."/>
            <person name="Fitzgerald M."/>
            <person name="Abouelleil A."/>
            <person name="Alvarado L."/>
            <person name="Berlin A.M."/>
            <person name="Chapman S.B."/>
            <person name="Dewar J."/>
            <person name="Goldberg J."/>
            <person name="Griggs A."/>
            <person name="Gujja S."/>
            <person name="Hansen M."/>
            <person name="Howarth C."/>
            <person name="Imamovic A."/>
            <person name="Larimer J."/>
            <person name="McCowan C."/>
            <person name="Murphy C."/>
            <person name="Pearson M."/>
            <person name="Priest M."/>
            <person name="Roberts A."/>
            <person name="Saif S."/>
            <person name="Shea T."/>
            <person name="Sykes S."/>
            <person name="Wortman J."/>
            <person name="Nusbaum C."/>
            <person name="Birren B."/>
        </authorList>
    </citation>
    <scope>NUCLEOTIDE SEQUENCE [LARGE SCALE GENOMIC DNA]</scope>
    <source>
        <strain evidence="2">CBS 10117</strain>
    </source>
</reference>
<feature type="region of interest" description="Disordered" evidence="1">
    <location>
        <begin position="1"/>
        <end position="74"/>
    </location>
</feature>
<feature type="region of interest" description="Disordered" evidence="1">
    <location>
        <begin position="106"/>
        <end position="171"/>
    </location>
</feature>
<dbReference type="Proteomes" id="UP000078595">
    <property type="component" value="Chromosome 4"/>
</dbReference>
<feature type="compositionally biased region" description="Basic and acidic residues" evidence="1">
    <location>
        <begin position="635"/>
        <end position="647"/>
    </location>
</feature>
<feature type="region of interest" description="Disordered" evidence="1">
    <location>
        <begin position="198"/>
        <end position="259"/>
    </location>
</feature>
<proteinExistence type="predicted"/>
<evidence type="ECO:0000313" key="4">
    <source>
        <dbReference type="Proteomes" id="UP000078595"/>
    </source>
</evidence>
<evidence type="ECO:0000313" key="2">
    <source>
        <dbReference type="EMBL" id="OBR85792.1"/>
    </source>
</evidence>
<evidence type="ECO:0000256" key="1">
    <source>
        <dbReference type="SAM" id="MobiDB-lite"/>
    </source>
</evidence>
<feature type="compositionally biased region" description="Polar residues" evidence="1">
    <location>
        <begin position="347"/>
        <end position="360"/>
    </location>
</feature>
<protein>
    <submittedName>
        <fullName evidence="2">Uncharacterized protein</fullName>
    </submittedName>
</protein>
<feature type="compositionally biased region" description="Polar residues" evidence="1">
    <location>
        <begin position="62"/>
        <end position="74"/>
    </location>
</feature>
<dbReference type="KEGG" id="kdj:28967204"/>
<feature type="compositionally biased region" description="Low complexity" evidence="1">
    <location>
        <begin position="523"/>
        <end position="541"/>
    </location>
</feature>